<dbReference type="SUPFAM" id="SSF46785">
    <property type="entry name" value="Winged helix' DNA-binding domain"/>
    <property type="match status" value="1"/>
</dbReference>
<dbReference type="Pfam" id="PF01638">
    <property type="entry name" value="HxlR"/>
    <property type="match status" value="1"/>
</dbReference>
<name>A0A1M6UJ16_9FLAO</name>
<dbReference type="PANTHER" id="PTHR33204:SF29">
    <property type="entry name" value="TRANSCRIPTIONAL REGULATOR"/>
    <property type="match status" value="1"/>
</dbReference>
<keyword evidence="2" id="KW-0238">DNA-binding</keyword>
<evidence type="ECO:0000313" key="8">
    <source>
        <dbReference type="Proteomes" id="UP000198940"/>
    </source>
</evidence>
<evidence type="ECO:0000313" key="6">
    <source>
        <dbReference type="EMBL" id="SHK69140.1"/>
    </source>
</evidence>
<keyword evidence="8" id="KW-1185">Reference proteome</keyword>
<evidence type="ECO:0000313" key="5">
    <source>
        <dbReference type="EMBL" id="SFC55810.1"/>
    </source>
</evidence>
<accession>A0A1M6UJ16</accession>
<gene>
    <name evidence="5" type="ORF">SAMN04487891_113130</name>
    <name evidence="6" type="ORF">SAMN05216293_1636</name>
</gene>
<dbReference type="PROSITE" id="PS51118">
    <property type="entry name" value="HTH_HXLR"/>
    <property type="match status" value="1"/>
</dbReference>
<keyword evidence="3" id="KW-0804">Transcription</keyword>
<dbReference type="GO" id="GO:0003677">
    <property type="term" value="F:DNA binding"/>
    <property type="evidence" value="ECO:0007669"/>
    <property type="project" value="UniProtKB-KW"/>
</dbReference>
<comment type="caution">
    <text evidence="6">The sequence shown here is derived from an EMBL/GenBank/DDBJ whole genome shotgun (WGS) entry which is preliminary data.</text>
</comment>
<evidence type="ECO:0000313" key="7">
    <source>
        <dbReference type="Proteomes" id="UP000184031"/>
    </source>
</evidence>
<dbReference type="Proteomes" id="UP000198940">
    <property type="component" value="Unassembled WGS sequence"/>
</dbReference>
<dbReference type="PANTHER" id="PTHR33204">
    <property type="entry name" value="TRANSCRIPTIONAL REGULATOR, MARR FAMILY"/>
    <property type="match status" value="1"/>
</dbReference>
<dbReference type="EMBL" id="FRAT01000004">
    <property type="protein sequence ID" value="SHK69140.1"/>
    <property type="molecule type" value="Genomic_DNA"/>
</dbReference>
<evidence type="ECO:0000256" key="2">
    <source>
        <dbReference type="ARBA" id="ARBA00023125"/>
    </source>
</evidence>
<dbReference type="OrthoDB" id="9797599at2"/>
<sequence length="125" mass="14587">MRKESSTNTLNKENLESNCGMAYAIGILSGRWKLSIIGYLLAHEKLRYGELKRKIEGISERMLISQLKELQSDRLIERIVYPEVPPRVEYKLTEKGRSLDHILTELSRWGKRHYTENTPANAEQR</sequence>
<organism evidence="6 7">
    <name type="scientific">Flagellimonas taeanensis</name>
    <dbReference type="NCBI Taxonomy" id="1005926"/>
    <lineage>
        <taxon>Bacteria</taxon>
        <taxon>Pseudomonadati</taxon>
        <taxon>Bacteroidota</taxon>
        <taxon>Flavobacteriia</taxon>
        <taxon>Flavobacteriales</taxon>
        <taxon>Flavobacteriaceae</taxon>
        <taxon>Flagellimonas</taxon>
    </lineage>
</organism>
<evidence type="ECO:0000256" key="3">
    <source>
        <dbReference type="ARBA" id="ARBA00023163"/>
    </source>
</evidence>
<evidence type="ECO:0000256" key="1">
    <source>
        <dbReference type="ARBA" id="ARBA00023015"/>
    </source>
</evidence>
<dbReference type="RefSeq" id="WP_072878770.1">
    <property type="nucleotide sequence ID" value="NZ_FOKU01000013.1"/>
</dbReference>
<dbReference type="InterPro" id="IPR002577">
    <property type="entry name" value="HTH_HxlR"/>
</dbReference>
<dbReference type="Gene3D" id="1.10.10.10">
    <property type="entry name" value="Winged helix-like DNA-binding domain superfamily/Winged helix DNA-binding domain"/>
    <property type="match status" value="1"/>
</dbReference>
<feature type="domain" description="HTH hxlR-type" evidence="4">
    <location>
        <begin position="19"/>
        <end position="118"/>
    </location>
</feature>
<evidence type="ECO:0000259" key="4">
    <source>
        <dbReference type="PROSITE" id="PS51118"/>
    </source>
</evidence>
<dbReference type="EMBL" id="FOKU01000013">
    <property type="protein sequence ID" value="SFC55810.1"/>
    <property type="molecule type" value="Genomic_DNA"/>
</dbReference>
<reference evidence="6 7" key="1">
    <citation type="submission" date="2016-11" db="EMBL/GenBank/DDBJ databases">
        <authorList>
            <person name="Varghese N."/>
            <person name="Submissions S."/>
        </authorList>
    </citation>
    <scope>NUCLEOTIDE SEQUENCE [LARGE SCALE GENOMIC DNA]</scope>
    <source>
        <strain evidence="6 7">CGMCC 1.12174</strain>
        <strain evidence="5 8">DSM 26351</strain>
    </source>
</reference>
<protein>
    <submittedName>
        <fullName evidence="6">Transcriptional regulator, HxlR family</fullName>
    </submittedName>
</protein>
<keyword evidence="1" id="KW-0805">Transcription regulation</keyword>
<dbReference type="InterPro" id="IPR036388">
    <property type="entry name" value="WH-like_DNA-bd_sf"/>
</dbReference>
<dbReference type="InterPro" id="IPR036390">
    <property type="entry name" value="WH_DNA-bd_sf"/>
</dbReference>
<dbReference type="AlphaFoldDB" id="A0A1M6UJ16"/>
<dbReference type="Proteomes" id="UP000184031">
    <property type="component" value="Unassembled WGS sequence"/>
</dbReference>
<proteinExistence type="predicted"/>